<protein>
    <submittedName>
        <fullName evidence="1">Uncharacterized protein</fullName>
    </submittedName>
</protein>
<reference evidence="1 2" key="1">
    <citation type="submission" date="2016-11" db="EMBL/GenBank/DDBJ databases">
        <title>Complete genome sequence of Sulfitobacter sp. AM1-D1, a toxic bacteria associated with marine dinoflagellate Alexandrium minutum in East China Sea.</title>
        <authorList>
            <person name="Yang Q."/>
            <person name="Zhang X."/>
            <person name="Tian X."/>
        </authorList>
    </citation>
    <scope>NUCLEOTIDE SEQUENCE [LARGE SCALE GENOMIC DNA]</scope>
    <source>
        <strain evidence="1 2">AM1-D1</strain>
    </source>
</reference>
<accession>A0A1J0WFX5</accession>
<dbReference type="AlphaFoldDB" id="A0A1J0WFX5"/>
<name>A0A1J0WFX5_9RHOB</name>
<proteinExistence type="predicted"/>
<dbReference type="STRING" id="1917485.BOO69_07305"/>
<evidence type="ECO:0000313" key="1">
    <source>
        <dbReference type="EMBL" id="APE43244.1"/>
    </source>
</evidence>
<keyword evidence="2" id="KW-1185">Reference proteome</keyword>
<sequence>MVGGMSEAINDRAKLMMHRLIARQIRMRPELLKRARIRMGEPSQRELSAAEEWRQILRRDADIVARLLCERSERMYRLRLSSPFIGVIDFSDPNVRRRIHRLCRDRLVKQNHR</sequence>
<evidence type="ECO:0000313" key="2">
    <source>
        <dbReference type="Proteomes" id="UP000181897"/>
    </source>
</evidence>
<dbReference type="EMBL" id="CP018076">
    <property type="protein sequence ID" value="APE43244.1"/>
    <property type="molecule type" value="Genomic_DNA"/>
</dbReference>
<organism evidence="1 2">
    <name type="scientific">Sulfitobacter alexandrii</name>
    <dbReference type="NCBI Taxonomy" id="1917485"/>
    <lineage>
        <taxon>Bacteria</taxon>
        <taxon>Pseudomonadati</taxon>
        <taxon>Pseudomonadota</taxon>
        <taxon>Alphaproteobacteria</taxon>
        <taxon>Rhodobacterales</taxon>
        <taxon>Roseobacteraceae</taxon>
        <taxon>Sulfitobacter</taxon>
    </lineage>
</organism>
<gene>
    <name evidence="1" type="ORF">BOO69_07305</name>
</gene>
<dbReference type="Proteomes" id="UP000181897">
    <property type="component" value="Chromosome"/>
</dbReference>
<dbReference type="KEGG" id="suam:BOO69_07305"/>